<evidence type="ECO:0000256" key="2">
    <source>
        <dbReference type="ARBA" id="ARBA00022692"/>
    </source>
</evidence>
<dbReference type="EC" id="2.1.1.100" evidence="5"/>
<dbReference type="GO" id="GO:0005789">
    <property type="term" value="C:endoplasmic reticulum membrane"/>
    <property type="evidence" value="ECO:0007669"/>
    <property type="project" value="UniProtKB-SubCell"/>
</dbReference>
<keyword evidence="5" id="KW-0489">Methyltransferase</keyword>
<sequence length="245" mass="26641">MTSFGQISLALTLVLAAIGTYLGVTPPRPITDTTAVPPTGDLVRQFGLTGKIGTTLAPLPTILLTLHLALLALFHPNIPRRLLSPRRLASINPDLLTWSPATSIPLALILLFAAPLRLASYATLGRNFTFALAKPDHLVTSGIYAYVQHPSYTALATLIVANAALMWRLDSVLGCWLPGWMRGGASANGRLGGLSRWVFIPGWVAFSVYVVSKRVMQEEEMMRGAFGKDWEVWHEKTARFVPGVL</sequence>
<dbReference type="PANTHER" id="PTHR12714:SF9">
    <property type="entry name" value="PROTEIN-S-ISOPRENYLCYSTEINE O-METHYLTRANSFERASE"/>
    <property type="match status" value="1"/>
</dbReference>
<dbReference type="Pfam" id="PF04140">
    <property type="entry name" value="ICMT"/>
    <property type="match status" value="1"/>
</dbReference>
<feature type="transmembrane region" description="Helical" evidence="5">
    <location>
        <begin position="56"/>
        <end position="74"/>
    </location>
</feature>
<keyword evidence="5" id="KW-0949">S-adenosyl-L-methionine</keyword>
<evidence type="ECO:0000256" key="3">
    <source>
        <dbReference type="ARBA" id="ARBA00022989"/>
    </source>
</evidence>
<evidence type="ECO:0000256" key="4">
    <source>
        <dbReference type="ARBA" id="ARBA00023136"/>
    </source>
</evidence>
<organism evidence="7 8">
    <name type="scientific">Cercophora newfieldiana</name>
    <dbReference type="NCBI Taxonomy" id="92897"/>
    <lineage>
        <taxon>Eukaryota</taxon>
        <taxon>Fungi</taxon>
        <taxon>Dikarya</taxon>
        <taxon>Ascomycota</taxon>
        <taxon>Pezizomycotina</taxon>
        <taxon>Sordariomycetes</taxon>
        <taxon>Sordariomycetidae</taxon>
        <taxon>Sordariales</taxon>
        <taxon>Lasiosphaeriaceae</taxon>
        <taxon>Cercophora</taxon>
    </lineage>
</organism>
<keyword evidence="5" id="KW-0808">Transferase</keyword>
<evidence type="ECO:0000313" key="7">
    <source>
        <dbReference type="EMBL" id="KAK0646782.1"/>
    </source>
</evidence>
<keyword evidence="2 5" id="KW-0812">Transmembrane</keyword>
<evidence type="ECO:0000256" key="1">
    <source>
        <dbReference type="ARBA" id="ARBA00004141"/>
    </source>
</evidence>
<name>A0AA39Y8D4_9PEZI</name>
<feature type="signal peptide" evidence="6">
    <location>
        <begin position="1"/>
        <end position="23"/>
    </location>
</feature>
<keyword evidence="6" id="KW-0732">Signal</keyword>
<dbReference type="InterPro" id="IPR007269">
    <property type="entry name" value="ICMT_MeTrfase"/>
</dbReference>
<evidence type="ECO:0000313" key="8">
    <source>
        <dbReference type="Proteomes" id="UP001174936"/>
    </source>
</evidence>
<feature type="chain" id="PRO_5044887389" description="Protein-S-isoprenylcysteine O-methyltransferase" evidence="6">
    <location>
        <begin position="24"/>
        <end position="245"/>
    </location>
</feature>
<comment type="caution">
    <text evidence="7">The sequence shown here is derived from an EMBL/GenBank/DDBJ whole genome shotgun (WGS) entry which is preliminary data.</text>
</comment>
<comment type="similarity">
    <text evidence="5">Belongs to the class VI-like SAM-binding methyltransferase superfamily. Isoprenylcysteine carboxyl methyltransferase family.</text>
</comment>
<proteinExistence type="inferred from homology"/>
<accession>A0AA39Y8D4</accession>
<gene>
    <name evidence="7" type="ORF">B0T16DRAFT_414246</name>
</gene>
<evidence type="ECO:0000256" key="6">
    <source>
        <dbReference type="SAM" id="SignalP"/>
    </source>
</evidence>
<dbReference type="PANTHER" id="PTHR12714">
    <property type="entry name" value="PROTEIN-S ISOPRENYLCYSTEINE O-METHYLTRANSFERASE"/>
    <property type="match status" value="1"/>
</dbReference>
<dbReference type="AlphaFoldDB" id="A0AA39Y8D4"/>
<dbReference type="Proteomes" id="UP001174936">
    <property type="component" value="Unassembled WGS sequence"/>
</dbReference>
<keyword evidence="4 5" id="KW-0472">Membrane</keyword>
<dbReference type="GO" id="GO:0004671">
    <property type="term" value="F:protein C-terminal S-isoprenylcysteine carboxyl O-methyltransferase activity"/>
    <property type="evidence" value="ECO:0007669"/>
    <property type="project" value="UniProtKB-EC"/>
</dbReference>
<feature type="transmembrane region" description="Helical" evidence="5">
    <location>
        <begin position="95"/>
        <end position="114"/>
    </location>
</feature>
<dbReference type="GO" id="GO:0032259">
    <property type="term" value="P:methylation"/>
    <property type="evidence" value="ECO:0007669"/>
    <property type="project" value="UniProtKB-KW"/>
</dbReference>
<dbReference type="Gene3D" id="1.20.120.1630">
    <property type="match status" value="1"/>
</dbReference>
<dbReference type="EMBL" id="JAULSV010000004">
    <property type="protein sequence ID" value="KAK0646782.1"/>
    <property type="molecule type" value="Genomic_DNA"/>
</dbReference>
<reference evidence="7" key="1">
    <citation type="submission" date="2023-06" db="EMBL/GenBank/DDBJ databases">
        <title>Genome-scale phylogeny and comparative genomics of the fungal order Sordariales.</title>
        <authorList>
            <consortium name="Lawrence Berkeley National Laboratory"/>
            <person name="Hensen N."/>
            <person name="Bonometti L."/>
            <person name="Westerberg I."/>
            <person name="Brannstrom I.O."/>
            <person name="Guillou S."/>
            <person name="Cros-Aarteil S."/>
            <person name="Calhoun S."/>
            <person name="Haridas S."/>
            <person name="Kuo A."/>
            <person name="Mondo S."/>
            <person name="Pangilinan J."/>
            <person name="Riley R."/>
            <person name="Labutti K."/>
            <person name="Andreopoulos B."/>
            <person name="Lipzen A."/>
            <person name="Chen C."/>
            <person name="Yanf M."/>
            <person name="Daum C."/>
            <person name="Ng V."/>
            <person name="Clum A."/>
            <person name="Steindorff A."/>
            <person name="Ohm R."/>
            <person name="Martin F."/>
            <person name="Silar P."/>
            <person name="Natvig D."/>
            <person name="Lalanne C."/>
            <person name="Gautier V."/>
            <person name="Ament-Velasquez S.L."/>
            <person name="Kruys A."/>
            <person name="Hutchinson M.I."/>
            <person name="Powell A.J."/>
            <person name="Barry K."/>
            <person name="Miller A.N."/>
            <person name="Grigoriev I.V."/>
            <person name="Debuchy R."/>
            <person name="Gladieux P."/>
            <person name="Thoren M.H."/>
            <person name="Johannesson H."/>
        </authorList>
    </citation>
    <scope>NUCLEOTIDE SEQUENCE</scope>
    <source>
        <strain evidence="7">SMH2532-1</strain>
    </source>
</reference>
<comment type="caution">
    <text evidence="5">Lacks conserved residue(s) required for the propagation of feature annotation.</text>
</comment>
<protein>
    <recommendedName>
        <fullName evidence="5">Protein-S-isoprenylcysteine O-methyltransferase</fullName>
        <ecNumber evidence="5">2.1.1.100</ecNumber>
    </recommendedName>
</protein>
<comment type="subcellular location">
    <subcellularLocation>
        <location evidence="5">Endoplasmic reticulum membrane</location>
        <topology evidence="5">Multi-pass membrane protein</topology>
    </subcellularLocation>
    <subcellularLocation>
        <location evidence="1">Membrane</location>
        <topology evidence="1">Multi-pass membrane protein</topology>
    </subcellularLocation>
</comment>
<evidence type="ECO:0000256" key="5">
    <source>
        <dbReference type="RuleBase" id="RU362022"/>
    </source>
</evidence>
<feature type="transmembrane region" description="Helical" evidence="5">
    <location>
        <begin position="194"/>
        <end position="212"/>
    </location>
</feature>
<keyword evidence="3 5" id="KW-1133">Transmembrane helix</keyword>
<comment type="catalytic activity">
    <reaction evidence="5">
        <text>[protein]-C-terminal S-[(2E,6E)-farnesyl]-L-cysteine + S-adenosyl-L-methionine = [protein]-C-terminal S-[(2E,6E)-farnesyl]-L-cysteine methyl ester + S-adenosyl-L-homocysteine</text>
        <dbReference type="Rhea" id="RHEA:21672"/>
        <dbReference type="Rhea" id="RHEA-COMP:12125"/>
        <dbReference type="Rhea" id="RHEA-COMP:12126"/>
        <dbReference type="ChEBI" id="CHEBI:57856"/>
        <dbReference type="ChEBI" id="CHEBI:59789"/>
        <dbReference type="ChEBI" id="CHEBI:90510"/>
        <dbReference type="ChEBI" id="CHEBI:90511"/>
        <dbReference type="EC" id="2.1.1.100"/>
    </reaction>
</comment>
<keyword evidence="8" id="KW-1185">Reference proteome</keyword>
<keyword evidence="5" id="KW-0256">Endoplasmic reticulum</keyword>